<dbReference type="eggNOG" id="COG3415">
    <property type="taxonomic scope" value="Bacteria"/>
</dbReference>
<organism evidence="3 4">
    <name type="scientific">Crocosphaera chwakensis CCY0110</name>
    <dbReference type="NCBI Taxonomy" id="391612"/>
    <lineage>
        <taxon>Bacteria</taxon>
        <taxon>Bacillati</taxon>
        <taxon>Cyanobacteriota</taxon>
        <taxon>Cyanophyceae</taxon>
        <taxon>Oscillatoriophycideae</taxon>
        <taxon>Chroococcales</taxon>
        <taxon>Aphanothecaceae</taxon>
        <taxon>Crocosphaera</taxon>
        <taxon>Crocosphaera chwakensis</taxon>
    </lineage>
</organism>
<dbReference type="Proteomes" id="UP000003781">
    <property type="component" value="Unassembled WGS sequence"/>
</dbReference>
<name>A3IP17_9CHRO</name>
<dbReference type="EMBL" id="AAXW01000076">
    <property type="protein sequence ID" value="EAZ88558.1"/>
    <property type="molecule type" value="Genomic_DNA"/>
</dbReference>
<dbReference type="OrthoDB" id="565387at2"/>
<evidence type="ECO:0000313" key="2">
    <source>
        <dbReference type="EMBL" id="EAZ91640.1"/>
    </source>
</evidence>
<dbReference type="AlphaFoldDB" id="A3IP17"/>
<protein>
    <recommendedName>
        <fullName evidence="5">Transposase</fullName>
    </recommendedName>
</protein>
<sequence>MPAPYSYDLRKKAVNAYYRGEKKIAICRLMKISRNTLDLWLKREQETGDFKAVQPHSLPRDRQASS</sequence>
<dbReference type="EMBL" id="AAXW01000011">
    <property type="protein sequence ID" value="EAZ91819.1"/>
    <property type="molecule type" value="Genomic_DNA"/>
</dbReference>
<evidence type="ECO:0000313" key="3">
    <source>
        <dbReference type="EMBL" id="EAZ91819.1"/>
    </source>
</evidence>
<evidence type="ECO:0008006" key="5">
    <source>
        <dbReference type="Google" id="ProtNLM"/>
    </source>
</evidence>
<evidence type="ECO:0000313" key="1">
    <source>
        <dbReference type="EMBL" id="EAZ88558.1"/>
    </source>
</evidence>
<dbReference type="InterPro" id="IPR009057">
    <property type="entry name" value="Homeodomain-like_sf"/>
</dbReference>
<comment type="caution">
    <text evidence="3">The sequence shown here is derived from an EMBL/GenBank/DDBJ whole genome shotgun (WGS) entry which is preliminary data.</text>
</comment>
<dbReference type="EMBL" id="AAXW01000012">
    <property type="protein sequence ID" value="EAZ91640.1"/>
    <property type="molecule type" value="Genomic_DNA"/>
</dbReference>
<dbReference type="RefSeq" id="WP_008275139.1">
    <property type="nucleotide sequence ID" value="NZ_AAXW01000076.1"/>
</dbReference>
<gene>
    <name evidence="3" type="ORF">CY0110_07659</name>
    <name evidence="1" type="ORF">CY0110_21552</name>
    <name evidence="2" type="ORF">CY0110_25953</name>
</gene>
<accession>A3IP17</accession>
<dbReference type="Pfam" id="PF13384">
    <property type="entry name" value="HTH_23"/>
    <property type="match status" value="1"/>
</dbReference>
<keyword evidence="4" id="KW-1185">Reference proteome</keyword>
<evidence type="ECO:0000313" key="4">
    <source>
        <dbReference type="Proteomes" id="UP000003781"/>
    </source>
</evidence>
<dbReference type="SUPFAM" id="SSF46689">
    <property type="entry name" value="Homeodomain-like"/>
    <property type="match status" value="1"/>
</dbReference>
<reference evidence="3 4" key="1">
    <citation type="submission" date="2007-03" db="EMBL/GenBank/DDBJ databases">
        <authorList>
            <person name="Stal L."/>
            <person name="Ferriera S."/>
            <person name="Johnson J."/>
            <person name="Kravitz S."/>
            <person name="Beeson K."/>
            <person name="Sutton G."/>
            <person name="Rogers Y.-H."/>
            <person name="Friedman R."/>
            <person name="Frazier M."/>
            <person name="Venter J.C."/>
        </authorList>
    </citation>
    <scope>NUCLEOTIDE SEQUENCE [LARGE SCALE GENOMIC DNA]</scope>
    <source>
        <strain evidence="3 4">CCY0110</strain>
    </source>
</reference>
<proteinExistence type="predicted"/>